<sequence>MWGGYDACETLTTNYALVLGFNLTPELTEWDYGAVFRGIAKEHSIRHCL</sequence>
<name>A0A256FC00_9HYPH</name>
<proteinExistence type="predicted"/>
<evidence type="ECO:0000313" key="1">
    <source>
        <dbReference type="EMBL" id="OYR12395.1"/>
    </source>
</evidence>
<dbReference type="AlphaFoldDB" id="A0A256FC00"/>
<evidence type="ECO:0000313" key="2">
    <source>
        <dbReference type="Proteomes" id="UP000216478"/>
    </source>
</evidence>
<accession>A0A256FC00</accession>
<dbReference type="Proteomes" id="UP000216478">
    <property type="component" value="Unassembled WGS sequence"/>
</dbReference>
<gene>
    <name evidence="1" type="ORF">CEV33_1179</name>
</gene>
<keyword evidence="2" id="KW-1185">Reference proteome</keyword>
<comment type="caution">
    <text evidence="1">The sequence shown here is derived from an EMBL/GenBank/DDBJ whole genome shotgun (WGS) entry which is preliminary data.</text>
</comment>
<dbReference type="EMBL" id="NNRL01000159">
    <property type="protein sequence ID" value="OYR12395.1"/>
    <property type="molecule type" value="Genomic_DNA"/>
</dbReference>
<organism evidence="1 2">
    <name type="scientific">Brucella grignonensis</name>
    <dbReference type="NCBI Taxonomy" id="94627"/>
    <lineage>
        <taxon>Bacteria</taxon>
        <taxon>Pseudomonadati</taxon>
        <taxon>Pseudomonadota</taxon>
        <taxon>Alphaproteobacteria</taxon>
        <taxon>Hyphomicrobiales</taxon>
        <taxon>Brucellaceae</taxon>
        <taxon>Brucella/Ochrobactrum group</taxon>
        <taxon>Brucella</taxon>
    </lineage>
</organism>
<protein>
    <submittedName>
        <fullName evidence="1">Uncharacterized protein</fullName>
    </submittedName>
</protein>
<reference evidence="1 2" key="1">
    <citation type="submission" date="2017-07" db="EMBL/GenBank/DDBJ databases">
        <title>Phylogenetic study on the rhizospheric bacterium Ochrobactrum sp. A44.</title>
        <authorList>
            <person name="Krzyzanowska D.M."/>
            <person name="Ossowicki A."/>
            <person name="Rajewska M."/>
            <person name="Maciag T."/>
            <person name="Kaczynski Z."/>
            <person name="Czerwicka M."/>
            <person name="Jafra S."/>
        </authorList>
    </citation>
    <scope>NUCLEOTIDE SEQUENCE [LARGE SCALE GENOMIC DNA]</scope>
    <source>
        <strain evidence="1 2">OgA9a</strain>
    </source>
</reference>